<reference evidence="1 2" key="1">
    <citation type="submission" date="2024-09" db="EMBL/GenBank/DDBJ databases">
        <title>Chromosome-scale assembly of Riccia fluitans.</title>
        <authorList>
            <person name="Paukszto L."/>
            <person name="Sawicki J."/>
            <person name="Karawczyk K."/>
            <person name="Piernik-Szablinska J."/>
            <person name="Szczecinska M."/>
            <person name="Mazdziarz M."/>
        </authorList>
    </citation>
    <scope>NUCLEOTIDE SEQUENCE [LARGE SCALE GENOMIC DNA]</scope>
    <source>
        <strain evidence="1">Rf_01</strain>
        <tissue evidence="1">Aerial parts of the thallus</tissue>
    </source>
</reference>
<organism evidence="1 2">
    <name type="scientific">Riccia fluitans</name>
    <dbReference type="NCBI Taxonomy" id="41844"/>
    <lineage>
        <taxon>Eukaryota</taxon>
        <taxon>Viridiplantae</taxon>
        <taxon>Streptophyta</taxon>
        <taxon>Embryophyta</taxon>
        <taxon>Marchantiophyta</taxon>
        <taxon>Marchantiopsida</taxon>
        <taxon>Marchantiidae</taxon>
        <taxon>Marchantiales</taxon>
        <taxon>Ricciaceae</taxon>
        <taxon>Riccia</taxon>
    </lineage>
</organism>
<accession>A0ABD1Y0C6</accession>
<dbReference type="EMBL" id="JBHFFA010000006">
    <property type="protein sequence ID" value="KAL2619884.1"/>
    <property type="molecule type" value="Genomic_DNA"/>
</dbReference>
<evidence type="ECO:0000313" key="2">
    <source>
        <dbReference type="Proteomes" id="UP001605036"/>
    </source>
</evidence>
<protein>
    <submittedName>
        <fullName evidence="1">Uncharacterized protein</fullName>
    </submittedName>
</protein>
<dbReference type="AlphaFoldDB" id="A0ABD1Y0C6"/>
<keyword evidence="2" id="KW-1185">Reference proteome</keyword>
<proteinExistence type="predicted"/>
<comment type="caution">
    <text evidence="1">The sequence shown here is derived from an EMBL/GenBank/DDBJ whole genome shotgun (WGS) entry which is preliminary data.</text>
</comment>
<gene>
    <name evidence="1" type="ORF">R1flu_000089</name>
</gene>
<dbReference type="Proteomes" id="UP001605036">
    <property type="component" value="Unassembled WGS sequence"/>
</dbReference>
<name>A0ABD1Y0C6_9MARC</name>
<evidence type="ECO:0000313" key="1">
    <source>
        <dbReference type="EMBL" id="KAL2619884.1"/>
    </source>
</evidence>
<sequence>MNSRPLPPSGERFANGGEVAARALPRIPLFASIGEAFASGGKTLARALLGIAGLRLHWRTLRQWRQRGN</sequence>